<gene>
    <name evidence="1" type="ORF">F2P81_001772</name>
</gene>
<accession>A0A6A4TH33</accession>
<evidence type="ECO:0000313" key="2">
    <source>
        <dbReference type="Proteomes" id="UP000438429"/>
    </source>
</evidence>
<organism evidence="1 2">
    <name type="scientific">Scophthalmus maximus</name>
    <name type="common">Turbot</name>
    <name type="synonym">Psetta maxima</name>
    <dbReference type="NCBI Taxonomy" id="52904"/>
    <lineage>
        <taxon>Eukaryota</taxon>
        <taxon>Metazoa</taxon>
        <taxon>Chordata</taxon>
        <taxon>Craniata</taxon>
        <taxon>Vertebrata</taxon>
        <taxon>Euteleostomi</taxon>
        <taxon>Actinopterygii</taxon>
        <taxon>Neopterygii</taxon>
        <taxon>Teleostei</taxon>
        <taxon>Neoteleostei</taxon>
        <taxon>Acanthomorphata</taxon>
        <taxon>Carangaria</taxon>
        <taxon>Pleuronectiformes</taxon>
        <taxon>Pleuronectoidei</taxon>
        <taxon>Scophthalmidae</taxon>
        <taxon>Scophthalmus</taxon>
    </lineage>
</organism>
<evidence type="ECO:0000313" key="1">
    <source>
        <dbReference type="EMBL" id="KAF0045243.1"/>
    </source>
</evidence>
<reference evidence="1 2" key="1">
    <citation type="submission" date="2019-06" db="EMBL/GenBank/DDBJ databases">
        <title>Draft genomes of female and male turbot (Scophthalmus maximus).</title>
        <authorList>
            <person name="Xu H."/>
            <person name="Xu X.-W."/>
            <person name="Shao C."/>
            <person name="Chen S."/>
        </authorList>
    </citation>
    <scope>NUCLEOTIDE SEQUENCE [LARGE SCALE GENOMIC DNA]</scope>
    <source>
        <strain evidence="1">Ysfricsl-2016a</strain>
        <tissue evidence="1">Blood</tissue>
    </source>
</reference>
<protein>
    <submittedName>
        <fullName evidence="1">Uncharacterized protein</fullName>
    </submittedName>
</protein>
<dbReference type="Proteomes" id="UP000438429">
    <property type="component" value="Unassembled WGS sequence"/>
</dbReference>
<dbReference type="AlphaFoldDB" id="A0A6A4TH33"/>
<name>A0A6A4TH33_SCOMX</name>
<comment type="caution">
    <text evidence="1">The sequence shown here is derived from an EMBL/GenBank/DDBJ whole genome shotgun (WGS) entry which is preliminary data.</text>
</comment>
<sequence length="79" mass="8591">MGSRKRVKTVAIGGSVNATPVIPKGREQQTMMNKQGARRFTAHPTPTVHLPNIVESVLPGPVVGNSSVVIIIMEQKYKR</sequence>
<dbReference type="EMBL" id="VEVO01000002">
    <property type="protein sequence ID" value="KAF0045243.1"/>
    <property type="molecule type" value="Genomic_DNA"/>
</dbReference>
<proteinExistence type="predicted"/>